<name>A0A3P3QTX5_9GAMM</name>
<comment type="similarity">
    <text evidence="6">Belongs to the LptC family.</text>
</comment>
<dbReference type="InterPro" id="IPR010664">
    <property type="entry name" value="LipoPS_assembly_LptC-rel"/>
</dbReference>
<dbReference type="AlphaFoldDB" id="A0A3P3QTX5"/>
<dbReference type="HAMAP" id="MF_01915">
    <property type="entry name" value="LPS_assembly_LptC"/>
    <property type="match status" value="1"/>
</dbReference>
<dbReference type="OrthoDB" id="6193381at2"/>
<protein>
    <recommendedName>
        <fullName evidence="6">Lipopolysaccharide export system protein LptC</fullName>
    </recommendedName>
</protein>
<evidence type="ECO:0000256" key="3">
    <source>
        <dbReference type="ARBA" id="ARBA00022692"/>
    </source>
</evidence>
<keyword evidence="4 6" id="KW-1133">Transmembrane helix</keyword>
<accession>A0A3P3QTX5</accession>
<dbReference type="EMBL" id="RRCF01000001">
    <property type="protein sequence ID" value="RRJ23949.1"/>
    <property type="molecule type" value="Genomic_DNA"/>
</dbReference>
<dbReference type="PIRSF" id="PIRSF028513">
    <property type="entry name" value="LptC"/>
    <property type="match status" value="1"/>
</dbReference>
<proteinExistence type="inferred from homology"/>
<dbReference type="GO" id="GO:0030288">
    <property type="term" value="C:outer membrane-bounded periplasmic space"/>
    <property type="evidence" value="ECO:0007669"/>
    <property type="project" value="TreeGrafter"/>
</dbReference>
<dbReference type="Proteomes" id="UP000276260">
    <property type="component" value="Unassembled WGS sequence"/>
</dbReference>
<dbReference type="Pfam" id="PF06835">
    <property type="entry name" value="LptC"/>
    <property type="match status" value="1"/>
</dbReference>
<dbReference type="PANTHER" id="PTHR37481:SF1">
    <property type="entry name" value="LIPOPOLYSACCHARIDE EXPORT SYSTEM PROTEIN LPTC"/>
    <property type="match status" value="1"/>
</dbReference>
<keyword evidence="8" id="KW-1185">Reference proteome</keyword>
<keyword evidence="5 6" id="KW-0472">Membrane</keyword>
<comment type="function">
    <text evidence="6">Involved in the assembly of lipopolysaccharide (LPS). Required for the translocation of LPS from the inner membrane to the outer membrane. Facilitates the transfer of LPS from the inner membrane to the periplasmic protein LptA. Could be a docking site for LptA.</text>
</comment>
<dbReference type="InterPro" id="IPR052363">
    <property type="entry name" value="LPS_export_LptC"/>
</dbReference>
<dbReference type="GO" id="GO:0017089">
    <property type="term" value="F:glycolipid transfer activity"/>
    <property type="evidence" value="ECO:0007669"/>
    <property type="project" value="TreeGrafter"/>
</dbReference>
<gene>
    <name evidence="6 7" type="primary">lptC</name>
    <name evidence="7" type="ORF">EIK76_07850</name>
</gene>
<keyword evidence="2 6" id="KW-0997">Cell inner membrane</keyword>
<evidence type="ECO:0000256" key="1">
    <source>
        <dbReference type="ARBA" id="ARBA00022475"/>
    </source>
</evidence>
<organism evidence="7 8">
    <name type="scientific">Rheinheimera mesophila</name>
    <dbReference type="NCBI Taxonomy" id="1547515"/>
    <lineage>
        <taxon>Bacteria</taxon>
        <taxon>Pseudomonadati</taxon>
        <taxon>Pseudomonadota</taxon>
        <taxon>Gammaproteobacteria</taxon>
        <taxon>Chromatiales</taxon>
        <taxon>Chromatiaceae</taxon>
        <taxon>Rheinheimera</taxon>
    </lineage>
</organism>
<dbReference type="InterPro" id="IPR026265">
    <property type="entry name" value="LptC"/>
</dbReference>
<evidence type="ECO:0000256" key="6">
    <source>
        <dbReference type="HAMAP-Rule" id="MF_01915"/>
    </source>
</evidence>
<evidence type="ECO:0000256" key="4">
    <source>
        <dbReference type="ARBA" id="ARBA00022989"/>
    </source>
</evidence>
<evidence type="ECO:0000313" key="7">
    <source>
        <dbReference type="EMBL" id="RRJ23949.1"/>
    </source>
</evidence>
<dbReference type="Gene3D" id="2.60.450.10">
    <property type="entry name" value="Lipopolysaccharide (LPS) transport protein A like domain"/>
    <property type="match status" value="1"/>
</dbReference>
<dbReference type="NCBIfam" id="TIGR04409">
    <property type="entry name" value="LptC_YrbK"/>
    <property type="match status" value="1"/>
</dbReference>
<keyword evidence="3 6" id="KW-0812">Transmembrane</keyword>
<evidence type="ECO:0000256" key="5">
    <source>
        <dbReference type="ARBA" id="ARBA00023136"/>
    </source>
</evidence>
<comment type="subcellular location">
    <subcellularLocation>
        <location evidence="6">Cell inner membrane</location>
        <topology evidence="6">Single-pass membrane protein</topology>
    </subcellularLocation>
</comment>
<evidence type="ECO:0000256" key="2">
    <source>
        <dbReference type="ARBA" id="ARBA00022519"/>
    </source>
</evidence>
<dbReference type="PANTHER" id="PTHR37481">
    <property type="entry name" value="LIPOPOLYSACCHARIDE EXPORT SYSTEM PROTEIN LPTC"/>
    <property type="match status" value="1"/>
</dbReference>
<sequence length="184" mass="21528">MIRQFLWLLLIVAAAAGFYSWQLLEQEQSGLPANQDSQPDYVAQDLTRMIYDKEGHLSDLIRAQRMEHFERFGFLQFDFPIYTIYQQKVPLWQVTSEQAVLYPDDKLILEQRVELRNMATDPLFTRIETNAVELLFDNNTLQSSEQVRIFGLGFQITGQGMLADLNAQNIELKQHTKTVYYNEK</sequence>
<dbReference type="GO" id="GO:0005886">
    <property type="term" value="C:plasma membrane"/>
    <property type="evidence" value="ECO:0007669"/>
    <property type="project" value="UniProtKB-SubCell"/>
</dbReference>
<keyword evidence="1 6" id="KW-1003">Cell membrane</keyword>
<comment type="subunit">
    <text evidence="6">Component of the lipopolysaccharide transport and assembly complex. Interacts with LptA and the LptBFG transporter complex.</text>
</comment>
<reference evidence="7 8" key="1">
    <citation type="submission" date="2018-11" db="EMBL/GenBank/DDBJ databases">
        <title>Draft genome analysis of Rheinheimera mesophila isolated from an industrial waste site.</title>
        <authorList>
            <person name="Yu Q."/>
            <person name="Qi Y."/>
            <person name="Zhang H."/>
            <person name="Lu Y."/>
            <person name="Pu J."/>
        </authorList>
    </citation>
    <scope>NUCLEOTIDE SEQUENCE [LARGE SCALE GENOMIC DNA]</scope>
    <source>
        <strain evidence="7 8">IITR13</strain>
    </source>
</reference>
<dbReference type="RefSeq" id="WP_052749303.1">
    <property type="nucleotide sequence ID" value="NZ_LAVS01000015.1"/>
</dbReference>
<dbReference type="GO" id="GO:0043165">
    <property type="term" value="P:Gram-negative-bacterium-type cell outer membrane assembly"/>
    <property type="evidence" value="ECO:0007669"/>
    <property type="project" value="UniProtKB-UniRule"/>
</dbReference>
<dbReference type="GO" id="GO:0015221">
    <property type="term" value="F:lipopolysaccharide transmembrane transporter activity"/>
    <property type="evidence" value="ECO:0007669"/>
    <property type="project" value="InterPro"/>
</dbReference>
<comment type="caution">
    <text evidence="7">The sequence shown here is derived from an EMBL/GenBank/DDBJ whole genome shotgun (WGS) entry which is preliminary data.</text>
</comment>
<evidence type="ECO:0000313" key="8">
    <source>
        <dbReference type="Proteomes" id="UP000276260"/>
    </source>
</evidence>